<dbReference type="PANTHER" id="PTHR43245">
    <property type="entry name" value="BIFUNCTIONAL POLYMYXIN RESISTANCE PROTEIN ARNA"/>
    <property type="match status" value="1"/>
</dbReference>
<dbReference type="InterPro" id="IPR001509">
    <property type="entry name" value="Epimerase_deHydtase"/>
</dbReference>
<dbReference type="AlphaFoldDB" id="Q01Y05"/>
<dbReference type="HOGENOM" id="CLU_045675_0_0_0"/>
<dbReference type="STRING" id="234267.Acid_4499"/>
<dbReference type="EMBL" id="CP000473">
    <property type="protein sequence ID" value="ABJ85460.1"/>
    <property type="molecule type" value="Genomic_DNA"/>
</dbReference>
<reference evidence="2" key="1">
    <citation type="submission" date="2006-10" db="EMBL/GenBank/DDBJ databases">
        <title>Complete sequence of Solibacter usitatus Ellin6076.</title>
        <authorList>
            <consortium name="US DOE Joint Genome Institute"/>
            <person name="Copeland A."/>
            <person name="Lucas S."/>
            <person name="Lapidus A."/>
            <person name="Barry K."/>
            <person name="Detter J.C."/>
            <person name="Glavina del Rio T."/>
            <person name="Hammon N."/>
            <person name="Israni S."/>
            <person name="Dalin E."/>
            <person name="Tice H."/>
            <person name="Pitluck S."/>
            <person name="Thompson L.S."/>
            <person name="Brettin T."/>
            <person name="Bruce D."/>
            <person name="Han C."/>
            <person name="Tapia R."/>
            <person name="Gilna P."/>
            <person name="Schmutz J."/>
            <person name="Larimer F."/>
            <person name="Land M."/>
            <person name="Hauser L."/>
            <person name="Kyrpides N."/>
            <person name="Mikhailova N."/>
            <person name="Janssen P.H."/>
            <person name="Kuske C.R."/>
            <person name="Richardson P."/>
        </authorList>
    </citation>
    <scope>NUCLEOTIDE SEQUENCE</scope>
    <source>
        <strain evidence="2">Ellin6076</strain>
    </source>
</reference>
<organism evidence="2">
    <name type="scientific">Solibacter usitatus (strain Ellin6076)</name>
    <dbReference type="NCBI Taxonomy" id="234267"/>
    <lineage>
        <taxon>Bacteria</taxon>
        <taxon>Pseudomonadati</taxon>
        <taxon>Acidobacteriota</taxon>
        <taxon>Terriglobia</taxon>
        <taxon>Bryobacterales</taxon>
        <taxon>Solibacteraceae</taxon>
        <taxon>Candidatus Solibacter</taxon>
    </lineage>
</organism>
<name>Q01Y05_SOLUE</name>
<gene>
    <name evidence="2" type="ordered locus">Acid_4499</name>
</gene>
<evidence type="ECO:0000259" key="1">
    <source>
        <dbReference type="Pfam" id="PF01370"/>
    </source>
</evidence>
<dbReference type="eggNOG" id="COG0451">
    <property type="taxonomic scope" value="Bacteria"/>
</dbReference>
<dbReference type="KEGG" id="sus:Acid_4499"/>
<dbReference type="InterPro" id="IPR050177">
    <property type="entry name" value="Lipid_A_modif_metabolic_enz"/>
</dbReference>
<feature type="domain" description="NAD-dependent epimerase/dehydratase" evidence="1">
    <location>
        <begin position="3"/>
        <end position="64"/>
    </location>
</feature>
<dbReference type="SUPFAM" id="SSF51735">
    <property type="entry name" value="NAD(P)-binding Rossmann-fold domains"/>
    <property type="match status" value="1"/>
</dbReference>
<dbReference type="InterPro" id="IPR036291">
    <property type="entry name" value="NAD(P)-bd_dom_sf"/>
</dbReference>
<protein>
    <submittedName>
        <fullName evidence="2">NAD-dependent epimerase/dehydratase</fullName>
    </submittedName>
</protein>
<proteinExistence type="predicted"/>
<dbReference type="OrthoDB" id="9809586at2"/>
<sequence>MRILVIGGTGFIGPHLVRGLTRMGHTVAVLHRGKARPDLPVEHIFADRRDLATLRPKADIVIDLILSSGAQAAALMVAFRGIASRVVAASSMDVYRACGVFHGSEDGPLEPVPLTEESSLRTKLHTYPPAQITTLRRLFGWLDDEYDKIPVERAVLSDGELPGTVLRLPMIYGPGDRLRRFQPVLKRIDNGRRVILLEEGFAQWRSPRGYVENVAAAIALAAVSEQAAGRIYNVAETPAFSELDWARKIALATGWGGNFVTLPKERMPAHLLQPGNSAQHWQADSSRIRQELGYQEPVTLEEALYRTIASERANPPGEFTLHRFDYAAEDAAESANATT</sequence>
<feature type="domain" description="NAD-dependent epimerase/dehydratase" evidence="1">
    <location>
        <begin position="157"/>
        <end position="235"/>
    </location>
</feature>
<dbReference type="Pfam" id="PF01370">
    <property type="entry name" value="Epimerase"/>
    <property type="match status" value="2"/>
</dbReference>
<accession>Q01Y05</accession>
<dbReference type="Gene3D" id="3.40.50.720">
    <property type="entry name" value="NAD(P)-binding Rossmann-like Domain"/>
    <property type="match status" value="1"/>
</dbReference>
<evidence type="ECO:0000313" key="2">
    <source>
        <dbReference type="EMBL" id="ABJ85460.1"/>
    </source>
</evidence>
<dbReference type="InParanoid" id="Q01Y05"/>